<keyword evidence="10 14" id="KW-0408">Iron</keyword>
<evidence type="ECO:0000259" key="16">
    <source>
        <dbReference type="Pfam" id="PF21342"/>
    </source>
</evidence>
<evidence type="ECO:0000256" key="12">
    <source>
        <dbReference type="ARBA" id="ARBA00048077"/>
    </source>
</evidence>
<keyword evidence="3 14" id="KW-0813">Transport</keyword>
<keyword evidence="5 14" id="KW-0808">Transferase</keyword>
<dbReference type="InterPro" id="IPR025710">
    <property type="entry name" value="SoxA"/>
</dbReference>
<dbReference type="PIRSF" id="PIRSF038455">
    <property type="entry name" value="SoxA"/>
    <property type="match status" value="1"/>
</dbReference>
<comment type="catalytic activity">
    <reaction evidence="12 14">
        <text>L-cysteinyl-[SoxY protein] + thiosulfate + 2 Fe(III)-[cytochrome c] = S-sulfosulfanyl-L-cysteinyl-[SoxY protein] + 2 Fe(II)-[cytochrome c] + 2 H(+)</text>
        <dbReference type="Rhea" id="RHEA:56720"/>
        <dbReference type="Rhea" id="RHEA-COMP:10350"/>
        <dbReference type="Rhea" id="RHEA-COMP:14328"/>
        <dbReference type="Rhea" id="RHEA-COMP:14399"/>
        <dbReference type="Rhea" id="RHEA-COMP:14691"/>
        <dbReference type="ChEBI" id="CHEBI:15378"/>
        <dbReference type="ChEBI" id="CHEBI:29033"/>
        <dbReference type="ChEBI" id="CHEBI:29034"/>
        <dbReference type="ChEBI" id="CHEBI:29950"/>
        <dbReference type="ChEBI" id="CHEBI:33542"/>
        <dbReference type="ChEBI" id="CHEBI:139321"/>
        <dbReference type="EC" id="2.8.5.2"/>
    </reaction>
</comment>
<comment type="catalytic activity">
    <reaction evidence="13 14">
        <text>S-sulfanyl-L-cysteinyl-[SoxY protein] + thiosulfate + 2 Fe(III)-[cytochrome c] = S-(2-sulfodisulfanyl)-L-cysteinyl-[SoxY protein] + 2 Fe(II)-[cytochrome c] + 2 H(+)</text>
        <dbReference type="Rhea" id="RHEA:51224"/>
        <dbReference type="Rhea" id="RHEA-COMP:10350"/>
        <dbReference type="Rhea" id="RHEA-COMP:14399"/>
        <dbReference type="Rhea" id="RHEA-COMP:14689"/>
        <dbReference type="Rhea" id="RHEA-COMP:14690"/>
        <dbReference type="ChEBI" id="CHEBI:15378"/>
        <dbReference type="ChEBI" id="CHEBI:29033"/>
        <dbReference type="ChEBI" id="CHEBI:29034"/>
        <dbReference type="ChEBI" id="CHEBI:33542"/>
        <dbReference type="ChEBI" id="CHEBI:61963"/>
        <dbReference type="ChEBI" id="CHEBI:140664"/>
        <dbReference type="EC" id="2.8.5.2"/>
    </reaction>
</comment>
<evidence type="ECO:0000256" key="11">
    <source>
        <dbReference type="ARBA" id="ARBA00025746"/>
    </source>
</evidence>
<evidence type="ECO:0000256" key="9">
    <source>
        <dbReference type="ARBA" id="ARBA00022982"/>
    </source>
</evidence>
<comment type="subcellular location">
    <subcellularLocation>
        <location evidence="1 14">Periplasm</location>
    </subcellularLocation>
</comment>
<name>A0ABY1RZ97_9GAMM</name>
<dbReference type="EC" id="2.8.5.2" evidence="14"/>
<evidence type="ECO:0000256" key="13">
    <source>
        <dbReference type="ARBA" id="ARBA00048423"/>
    </source>
</evidence>
<comment type="caution">
    <text evidence="17">The sequence shown here is derived from an EMBL/GenBank/DDBJ whole genome shotgun (WGS) entry which is preliminary data.</text>
</comment>
<keyword evidence="6 14" id="KW-0479">Metal-binding</keyword>
<comment type="similarity">
    <text evidence="11 14">Belongs to the SoxA family.</text>
</comment>
<keyword evidence="18" id="KW-1185">Reference proteome</keyword>
<evidence type="ECO:0000256" key="8">
    <source>
        <dbReference type="ARBA" id="ARBA00022764"/>
    </source>
</evidence>
<keyword evidence="8 14" id="KW-0574">Periplasm</keyword>
<sequence length="296" mass="33701">MKSSCRVFMHVRRGSLLALSLMLVSQVMLAAETGTQLQRVDPEADRLALQQYYLKRFPHVPMDEYVNGIYAVDADSRKQWDALMAFPPYEFDLEEGEALFNTPFANGKGYGDCFENGGIGIRHQYPYWNREEGTVKTLEQEINECRVENGEAPLPWKRGDIAKISAYMAFTSRGKRFAIQIPEDDPRALQAYLDGKKFFYSKRGQLNLSCANCHLQGSRILIRADLPGPALGHPTHFPVFRSKWGEIGTLHRRYEGCHRDTRSVPLPPQSDAFRKLEYFQTYMSNGLPVNGPGARK</sequence>
<feature type="signal peptide" evidence="15">
    <location>
        <begin position="1"/>
        <end position="30"/>
    </location>
</feature>
<evidence type="ECO:0000256" key="7">
    <source>
        <dbReference type="ARBA" id="ARBA00022729"/>
    </source>
</evidence>
<feature type="domain" description="Cytochrome c" evidence="16">
    <location>
        <begin position="95"/>
        <end position="175"/>
    </location>
</feature>
<feature type="chain" id="PRO_5046485469" description="SoxAX cytochrome complex subunit A" evidence="15">
    <location>
        <begin position="31"/>
        <end position="296"/>
    </location>
</feature>
<dbReference type="Pfam" id="PF21342">
    <property type="entry name" value="SoxA-TsdA_cyt-c"/>
    <property type="match status" value="1"/>
</dbReference>
<evidence type="ECO:0000256" key="2">
    <source>
        <dbReference type="ARBA" id="ARBA00011530"/>
    </source>
</evidence>
<evidence type="ECO:0000256" key="1">
    <source>
        <dbReference type="ARBA" id="ARBA00004418"/>
    </source>
</evidence>
<organism evidence="17 18">
    <name type="scientific">Marinobacterium sediminicola</name>
    <dbReference type="NCBI Taxonomy" id="518898"/>
    <lineage>
        <taxon>Bacteria</taxon>
        <taxon>Pseudomonadati</taxon>
        <taxon>Pseudomonadota</taxon>
        <taxon>Gammaproteobacteria</taxon>
        <taxon>Oceanospirillales</taxon>
        <taxon>Oceanospirillaceae</taxon>
        <taxon>Marinobacterium</taxon>
    </lineage>
</organism>
<keyword evidence="4 14" id="KW-0349">Heme</keyword>
<evidence type="ECO:0000256" key="10">
    <source>
        <dbReference type="ARBA" id="ARBA00023004"/>
    </source>
</evidence>
<keyword evidence="7 15" id="KW-0732">Signal</keyword>
<evidence type="ECO:0000256" key="4">
    <source>
        <dbReference type="ARBA" id="ARBA00022617"/>
    </source>
</evidence>
<keyword evidence="9 14" id="KW-0249">Electron transport</keyword>
<dbReference type="InterPro" id="IPR009056">
    <property type="entry name" value="Cyt_c-like_dom"/>
</dbReference>
<evidence type="ECO:0000313" key="17">
    <source>
        <dbReference type="EMBL" id="SMR73504.1"/>
    </source>
</evidence>
<evidence type="ECO:0000313" key="18">
    <source>
        <dbReference type="Proteomes" id="UP001159257"/>
    </source>
</evidence>
<dbReference type="NCBIfam" id="TIGR04484">
    <property type="entry name" value="thiosulf_SoxA"/>
    <property type="match status" value="1"/>
</dbReference>
<dbReference type="Gene3D" id="1.10.760.10">
    <property type="entry name" value="Cytochrome c-like domain"/>
    <property type="match status" value="2"/>
</dbReference>
<evidence type="ECO:0000256" key="5">
    <source>
        <dbReference type="ARBA" id="ARBA00022679"/>
    </source>
</evidence>
<dbReference type="InterPro" id="IPR036909">
    <property type="entry name" value="Cyt_c-like_dom_sf"/>
</dbReference>
<reference evidence="17 18" key="1">
    <citation type="submission" date="2017-05" db="EMBL/GenBank/DDBJ databases">
        <authorList>
            <person name="Varghese N."/>
            <person name="Submissions S."/>
        </authorList>
    </citation>
    <scope>NUCLEOTIDE SEQUENCE [LARGE SCALE GENOMIC DNA]</scope>
    <source>
        <strain evidence="17 18">CGMCC 1.7287</strain>
    </source>
</reference>
<comment type="subunit">
    <text evidence="2 14">Heterodimer of SoxA and SoxX.</text>
</comment>
<evidence type="ECO:0000256" key="15">
    <source>
        <dbReference type="SAM" id="SignalP"/>
    </source>
</evidence>
<proteinExistence type="inferred from homology"/>
<protein>
    <recommendedName>
        <fullName evidence="14">SoxAX cytochrome complex subunit A</fullName>
        <ecNumber evidence="14">2.8.5.2</ecNumber>
    </recommendedName>
    <alternativeName>
        <fullName evidence="14">Protein SoxA</fullName>
    </alternativeName>
    <alternativeName>
        <fullName evidence="14">Sulfur oxidizing protein A</fullName>
    </alternativeName>
    <alternativeName>
        <fullName evidence="14">Thiosulfate-oxidizing multienzyme system protein SoxA</fullName>
    </alternativeName>
</protein>
<gene>
    <name evidence="17" type="ORF">SAMN04487964_104167</name>
</gene>
<evidence type="ECO:0000256" key="6">
    <source>
        <dbReference type="ARBA" id="ARBA00022723"/>
    </source>
</evidence>
<accession>A0ABY1RZ97</accession>
<evidence type="ECO:0000256" key="3">
    <source>
        <dbReference type="ARBA" id="ARBA00022448"/>
    </source>
</evidence>
<dbReference type="SUPFAM" id="SSF46626">
    <property type="entry name" value="Cytochrome c"/>
    <property type="match status" value="2"/>
</dbReference>
<dbReference type="EMBL" id="FXWV01000004">
    <property type="protein sequence ID" value="SMR73504.1"/>
    <property type="molecule type" value="Genomic_DNA"/>
</dbReference>
<dbReference type="Proteomes" id="UP001159257">
    <property type="component" value="Unassembled WGS sequence"/>
</dbReference>
<evidence type="ECO:0000256" key="14">
    <source>
        <dbReference type="PIRNR" id="PIRNR038455"/>
    </source>
</evidence>